<evidence type="ECO:0000256" key="2">
    <source>
        <dbReference type="ARBA" id="ARBA00003690"/>
    </source>
</evidence>
<dbReference type="Pfam" id="PF00067">
    <property type="entry name" value="p450"/>
    <property type="match status" value="1"/>
</dbReference>
<accession>A0A6M2D3A8</accession>
<evidence type="ECO:0000256" key="10">
    <source>
        <dbReference type="ARBA" id="ARBA00023002"/>
    </source>
</evidence>
<dbReference type="InterPro" id="IPR002401">
    <property type="entry name" value="Cyt_P450_E_grp-I"/>
</dbReference>
<dbReference type="AlphaFoldDB" id="A0A6M2D3A8"/>
<evidence type="ECO:0000256" key="5">
    <source>
        <dbReference type="ARBA" id="ARBA00010617"/>
    </source>
</evidence>
<evidence type="ECO:0000256" key="4">
    <source>
        <dbReference type="ARBA" id="ARBA00004406"/>
    </source>
</evidence>
<keyword evidence="16" id="KW-1133">Transmembrane helix</keyword>
<evidence type="ECO:0000256" key="3">
    <source>
        <dbReference type="ARBA" id="ARBA00004174"/>
    </source>
</evidence>
<dbReference type="OrthoDB" id="6415694at2759"/>
<comment type="function">
    <text evidence="2">May be involved in the metabolism of insect hormones and in the breakdown of synthetic insecticides.</text>
</comment>
<feature type="transmembrane region" description="Helical" evidence="16">
    <location>
        <begin position="40"/>
        <end position="65"/>
    </location>
</feature>
<keyword evidence="8" id="KW-0256">Endoplasmic reticulum</keyword>
<comment type="cofactor">
    <cofactor evidence="1 14">
        <name>heme</name>
        <dbReference type="ChEBI" id="CHEBI:30413"/>
    </cofactor>
</comment>
<dbReference type="GO" id="GO:0006805">
    <property type="term" value="P:xenobiotic metabolic process"/>
    <property type="evidence" value="ECO:0007669"/>
    <property type="project" value="TreeGrafter"/>
</dbReference>
<dbReference type="PRINTS" id="PR00463">
    <property type="entry name" value="EP450I"/>
</dbReference>
<evidence type="ECO:0000313" key="17">
    <source>
        <dbReference type="EMBL" id="NOV40254.1"/>
    </source>
</evidence>
<reference evidence="17" key="1">
    <citation type="submission" date="2019-09" db="EMBL/GenBank/DDBJ databases">
        <title>Organ-specific transcriptomic study of the physiology of the cattle tick, Rhipicephalus microplus.</title>
        <authorList>
            <person name="Tirloni L."/>
            <person name="Braz G."/>
            <person name="Gandara A.C.P."/>
            <person name="Sabadin G.A."/>
            <person name="da Silva R.M."/>
            <person name="Guizzo M.G."/>
            <person name="Machado J.A."/>
            <person name="Costa E.P."/>
            <person name="Gomes H.F."/>
            <person name="Moraes J."/>
            <person name="Mota M.B.S."/>
            <person name="Mesquita R.D."/>
            <person name="Alvarenga P.H."/>
            <person name="Alves F."/>
            <person name="Seixas A."/>
            <person name="da Fonseca R.N."/>
            <person name="Fogaca A."/>
            <person name="Logullo C."/>
            <person name="Tanaka A."/>
            <person name="Daffre S."/>
            <person name="Termignoni C."/>
            <person name="Vaz I.S.Jr."/>
            <person name="Oliveira P.L."/>
            <person name="Ribeiro J.M."/>
        </authorList>
    </citation>
    <scope>NUCLEOTIDE SEQUENCE</scope>
    <source>
        <strain evidence="17">Porto Alegre</strain>
    </source>
</reference>
<dbReference type="InterPro" id="IPR017972">
    <property type="entry name" value="Cyt_P450_CS"/>
</dbReference>
<dbReference type="InterPro" id="IPR036396">
    <property type="entry name" value="Cyt_P450_sf"/>
</dbReference>
<dbReference type="PROSITE" id="PS00086">
    <property type="entry name" value="CYTOCHROME_P450"/>
    <property type="match status" value="1"/>
</dbReference>
<evidence type="ECO:0000256" key="14">
    <source>
        <dbReference type="PIRSR" id="PIRSR602401-1"/>
    </source>
</evidence>
<dbReference type="InterPro" id="IPR001128">
    <property type="entry name" value="Cyt_P450"/>
</dbReference>
<evidence type="ECO:0000256" key="1">
    <source>
        <dbReference type="ARBA" id="ARBA00001971"/>
    </source>
</evidence>
<proteinExistence type="inferred from homology"/>
<comment type="subcellular location">
    <subcellularLocation>
        <location evidence="4">Endoplasmic reticulum membrane</location>
        <topology evidence="4">Peripheral membrane protein</topology>
    </subcellularLocation>
    <subcellularLocation>
        <location evidence="3">Microsome membrane</location>
        <topology evidence="3">Peripheral membrane protein</topology>
    </subcellularLocation>
</comment>
<keyword evidence="6 14" id="KW-0349">Heme</keyword>
<dbReference type="GO" id="GO:0016712">
    <property type="term" value="F:oxidoreductase activity, acting on paired donors, with incorporation or reduction of molecular oxygen, reduced flavin or flavoprotein as one donor, and incorporation of one atom of oxygen"/>
    <property type="evidence" value="ECO:0007669"/>
    <property type="project" value="TreeGrafter"/>
</dbReference>
<dbReference type="PANTHER" id="PTHR24300:SF375">
    <property type="entry name" value="CYTOCHROME P450 FAMILY"/>
    <property type="match status" value="1"/>
</dbReference>
<comment type="similarity">
    <text evidence="5 15">Belongs to the cytochrome P450 family.</text>
</comment>
<evidence type="ECO:0000256" key="8">
    <source>
        <dbReference type="ARBA" id="ARBA00022824"/>
    </source>
</evidence>
<organism evidence="17">
    <name type="scientific">Rhipicephalus microplus</name>
    <name type="common">Cattle tick</name>
    <name type="synonym">Boophilus microplus</name>
    <dbReference type="NCBI Taxonomy" id="6941"/>
    <lineage>
        <taxon>Eukaryota</taxon>
        <taxon>Metazoa</taxon>
        <taxon>Ecdysozoa</taxon>
        <taxon>Arthropoda</taxon>
        <taxon>Chelicerata</taxon>
        <taxon>Arachnida</taxon>
        <taxon>Acari</taxon>
        <taxon>Parasitiformes</taxon>
        <taxon>Ixodida</taxon>
        <taxon>Ixodoidea</taxon>
        <taxon>Ixodidae</taxon>
        <taxon>Rhipicephalinae</taxon>
        <taxon>Rhipicephalus</taxon>
        <taxon>Boophilus</taxon>
    </lineage>
</organism>
<dbReference type="PANTHER" id="PTHR24300">
    <property type="entry name" value="CYTOCHROME P450 508A4-RELATED"/>
    <property type="match status" value="1"/>
</dbReference>
<keyword evidence="16" id="KW-0812">Transmembrane</keyword>
<dbReference type="GO" id="GO:0005789">
    <property type="term" value="C:endoplasmic reticulum membrane"/>
    <property type="evidence" value="ECO:0007669"/>
    <property type="project" value="UniProtKB-SubCell"/>
</dbReference>
<sequence length="543" mass="63396">MTTESLCRNCVDSSIGASFVHNKTQVFLVKHIRMKESKTLYLQVIEWVLFILTTIKCGLIFLLNWCWFNRHKLPPGAKLPPMPPTSSIFGHKELKLHNFHYVKALQWAKEYGPVFRLRSYFRSIVVLNDIESIKKFSVDNQVLDRPEIMNFGCGSYKGVLIMNGKVWRDNRNFCMWTLRDLGFGKSTVEDKLAIEFRMLEEEIEKTEGKPVYLGLQFMECAANQLASFFMPRIQSDKPARDELNATLARVFVLLQTMHHYHFWPRVCQAIASFLPFTKIFKMKDAIKNFDNFIINEISNHVEDSGRKSFIQTYKDKVNESAENQDYTYKNRYLVGHIKMFLIGGIDGPSISMQMHMVMFAARPNDLQLRVQREIDTVIGHRRLPTWEDRKLMPFTMACVWELERWKRTEPFGLPRGTEKDVIVDNIMIPGGSVVLFNLWAVNRDPSLWRNPHHYEPTRFLCEDGSLMREKPAYHVGFSFGKRSCPGEPFALMQIFLMVANMLQRYKVELGEPLACDLDDPAIDLGVLKRTRLRFERRFKNTIT</sequence>
<keyword evidence="7 14" id="KW-0479">Metal-binding</keyword>
<evidence type="ECO:0000256" key="11">
    <source>
        <dbReference type="ARBA" id="ARBA00023004"/>
    </source>
</evidence>
<feature type="binding site" description="axial binding residue" evidence="14">
    <location>
        <position position="484"/>
    </location>
    <ligand>
        <name>heme</name>
        <dbReference type="ChEBI" id="CHEBI:30413"/>
    </ligand>
    <ligandPart>
        <name>Fe</name>
        <dbReference type="ChEBI" id="CHEBI:18248"/>
    </ligandPart>
</feature>
<dbReference type="GO" id="GO:0020037">
    <property type="term" value="F:heme binding"/>
    <property type="evidence" value="ECO:0007669"/>
    <property type="project" value="InterPro"/>
</dbReference>
<evidence type="ECO:0000256" key="15">
    <source>
        <dbReference type="RuleBase" id="RU000461"/>
    </source>
</evidence>
<keyword evidence="9" id="KW-0492">Microsome</keyword>
<keyword evidence="11 14" id="KW-0408">Iron</keyword>
<dbReference type="GO" id="GO:0006082">
    <property type="term" value="P:organic acid metabolic process"/>
    <property type="evidence" value="ECO:0007669"/>
    <property type="project" value="TreeGrafter"/>
</dbReference>
<dbReference type="VEuPathDB" id="VectorBase:LOC119167648"/>
<evidence type="ECO:0000256" key="7">
    <source>
        <dbReference type="ARBA" id="ARBA00022723"/>
    </source>
</evidence>
<evidence type="ECO:0000256" key="12">
    <source>
        <dbReference type="ARBA" id="ARBA00023033"/>
    </source>
</evidence>
<evidence type="ECO:0000256" key="13">
    <source>
        <dbReference type="ARBA" id="ARBA00023136"/>
    </source>
</evidence>
<dbReference type="Gene3D" id="1.10.630.10">
    <property type="entry name" value="Cytochrome P450"/>
    <property type="match status" value="1"/>
</dbReference>
<dbReference type="EMBL" id="GHWJ01007517">
    <property type="protein sequence ID" value="NOV40254.1"/>
    <property type="molecule type" value="Transcribed_RNA"/>
</dbReference>
<dbReference type="FunFam" id="1.10.630.10:FF:000238">
    <property type="entry name" value="Cytochrome P450 2A6"/>
    <property type="match status" value="1"/>
</dbReference>
<protein>
    <submittedName>
        <fullName evidence="17">Putative cytochrome</fullName>
    </submittedName>
</protein>
<keyword evidence="13 16" id="KW-0472">Membrane</keyword>
<dbReference type="InterPro" id="IPR050182">
    <property type="entry name" value="Cytochrome_P450_fam2"/>
</dbReference>
<evidence type="ECO:0000256" key="9">
    <source>
        <dbReference type="ARBA" id="ARBA00022848"/>
    </source>
</evidence>
<dbReference type="SUPFAM" id="SSF48264">
    <property type="entry name" value="Cytochrome P450"/>
    <property type="match status" value="1"/>
</dbReference>
<dbReference type="GO" id="GO:0005506">
    <property type="term" value="F:iron ion binding"/>
    <property type="evidence" value="ECO:0007669"/>
    <property type="project" value="InterPro"/>
</dbReference>
<evidence type="ECO:0000256" key="6">
    <source>
        <dbReference type="ARBA" id="ARBA00022617"/>
    </source>
</evidence>
<keyword evidence="12 15" id="KW-0503">Monooxygenase</keyword>
<name>A0A6M2D3A8_RHIMP</name>
<evidence type="ECO:0000256" key="16">
    <source>
        <dbReference type="SAM" id="Phobius"/>
    </source>
</evidence>
<keyword evidence="10 15" id="KW-0560">Oxidoreductase</keyword>